<evidence type="ECO:0000313" key="1">
    <source>
        <dbReference type="EMBL" id="EDR05164.1"/>
    </source>
</evidence>
<organism evidence="2">
    <name type="scientific">Laccaria bicolor (strain S238N-H82 / ATCC MYA-4686)</name>
    <name type="common">Bicoloured deceiver</name>
    <name type="synonym">Laccaria laccata var. bicolor</name>
    <dbReference type="NCBI Taxonomy" id="486041"/>
    <lineage>
        <taxon>Eukaryota</taxon>
        <taxon>Fungi</taxon>
        <taxon>Dikarya</taxon>
        <taxon>Basidiomycota</taxon>
        <taxon>Agaricomycotina</taxon>
        <taxon>Agaricomycetes</taxon>
        <taxon>Agaricomycetidae</taxon>
        <taxon>Agaricales</taxon>
        <taxon>Agaricineae</taxon>
        <taxon>Hydnangiaceae</taxon>
        <taxon>Laccaria</taxon>
    </lineage>
</organism>
<evidence type="ECO:0000313" key="2">
    <source>
        <dbReference type="Proteomes" id="UP000001194"/>
    </source>
</evidence>
<dbReference type="OrthoDB" id="3021788at2759"/>
<dbReference type="EMBL" id="DS547114">
    <property type="protein sequence ID" value="EDR05164.1"/>
    <property type="molecule type" value="Genomic_DNA"/>
</dbReference>
<dbReference type="RefSeq" id="XP_001884129.1">
    <property type="nucleotide sequence ID" value="XM_001884094.1"/>
</dbReference>
<dbReference type="AlphaFoldDB" id="B0DJR5"/>
<sequence length="72" mass="8254">MSDIIVLIYTHKHSAPSPSSPLYSERHALFSPSVSPALLLRYLMLVLPYSHGQPTLSLHAFIRRSYREPYRS</sequence>
<dbReference type="Proteomes" id="UP000001194">
    <property type="component" value="Unassembled WGS sequence"/>
</dbReference>
<proteinExistence type="predicted"/>
<dbReference type="InParanoid" id="B0DJR5"/>
<dbReference type="KEGG" id="lbc:LACBIDRAFT_303571"/>
<keyword evidence="2" id="KW-1185">Reference proteome</keyword>
<dbReference type="GeneID" id="6079742"/>
<reference evidence="1 2" key="1">
    <citation type="journal article" date="2008" name="Nature">
        <title>The genome of Laccaria bicolor provides insights into mycorrhizal symbiosis.</title>
        <authorList>
            <person name="Martin F."/>
            <person name="Aerts A."/>
            <person name="Ahren D."/>
            <person name="Brun A."/>
            <person name="Danchin E.G.J."/>
            <person name="Duchaussoy F."/>
            <person name="Gibon J."/>
            <person name="Kohler A."/>
            <person name="Lindquist E."/>
            <person name="Pereda V."/>
            <person name="Salamov A."/>
            <person name="Shapiro H.J."/>
            <person name="Wuyts J."/>
            <person name="Blaudez D."/>
            <person name="Buee M."/>
            <person name="Brokstein P."/>
            <person name="Canbaeck B."/>
            <person name="Cohen D."/>
            <person name="Courty P.E."/>
            <person name="Coutinho P.M."/>
            <person name="Delaruelle C."/>
            <person name="Detter J.C."/>
            <person name="Deveau A."/>
            <person name="DiFazio S."/>
            <person name="Duplessis S."/>
            <person name="Fraissinet-Tachet L."/>
            <person name="Lucic E."/>
            <person name="Frey-Klett P."/>
            <person name="Fourrey C."/>
            <person name="Feussner I."/>
            <person name="Gay G."/>
            <person name="Grimwood J."/>
            <person name="Hoegger P.J."/>
            <person name="Jain P."/>
            <person name="Kilaru S."/>
            <person name="Labbe J."/>
            <person name="Lin Y.C."/>
            <person name="Legue V."/>
            <person name="Le Tacon F."/>
            <person name="Marmeisse R."/>
            <person name="Melayah D."/>
            <person name="Montanini B."/>
            <person name="Muratet M."/>
            <person name="Nehls U."/>
            <person name="Niculita-Hirzel H."/>
            <person name="Oudot-Le Secq M.P."/>
            <person name="Peter M."/>
            <person name="Quesneville H."/>
            <person name="Rajashekar B."/>
            <person name="Reich M."/>
            <person name="Rouhier N."/>
            <person name="Schmutz J."/>
            <person name="Yin T."/>
            <person name="Chalot M."/>
            <person name="Henrissat B."/>
            <person name="Kuees U."/>
            <person name="Lucas S."/>
            <person name="Van de Peer Y."/>
            <person name="Podila G.K."/>
            <person name="Polle A."/>
            <person name="Pukkila P.J."/>
            <person name="Richardson P.M."/>
            <person name="Rouze P."/>
            <person name="Sanders I.R."/>
            <person name="Stajich J.E."/>
            <person name="Tunlid A."/>
            <person name="Tuskan G."/>
            <person name="Grigoriev I.V."/>
        </authorList>
    </citation>
    <scope>NUCLEOTIDE SEQUENCE [LARGE SCALE GENOMIC DNA]</scope>
    <source>
        <strain evidence="2">S238N-H82 / ATCC MYA-4686</strain>
    </source>
</reference>
<dbReference type="HOGENOM" id="CLU_2722651_0_0_1"/>
<accession>B0DJR5</accession>
<protein>
    <submittedName>
        <fullName evidence="1">Predicted protein</fullName>
    </submittedName>
</protein>
<gene>
    <name evidence="1" type="ORF">LACBIDRAFT_303571</name>
</gene>
<name>B0DJR5_LACBS</name>